<sequence length="127" mass="15167">MSTELSAETLAKVAKMKERVEAVLRKSDTHRKETFFFVIFFLKKNSPFALTPTTPDNHWSIQLHQLETLEVNFFFPKKKKKKKILNPIKKKKKRTKKMEENLLRLESKGLTEEEKRDKYMEYLMAES</sequence>
<accession>X6NW97</accession>
<reference evidence="1 2" key="1">
    <citation type="journal article" date="2013" name="Curr. Biol.">
        <title>The Genome of the Foraminiferan Reticulomyxa filosa.</title>
        <authorList>
            <person name="Glockner G."/>
            <person name="Hulsmann N."/>
            <person name="Schleicher M."/>
            <person name="Noegel A.A."/>
            <person name="Eichinger L."/>
            <person name="Gallinger C."/>
            <person name="Pawlowski J."/>
            <person name="Sierra R."/>
            <person name="Euteneuer U."/>
            <person name="Pillet L."/>
            <person name="Moustafa A."/>
            <person name="Platzer M."/>
            <person name="Groth M."/>
            <person name="Szafranski K."/>
            <person name="Schliwa M."/>
        </authorList>
    </citation>
    <scope>NUCLEOTIDE SEQUENCE [LARGE SCALE GENOMIC DNA]</scope>
</reference>
<proteinExistence type="predicted"/>
<gene>
    <name evidence="1" type="ORF">RFI_07574</name>
</gene>
<name>X6NW97_RETFI</name>
<dbReference type="AlphaFoldDB" id="X6NW97"/>
<dbReference type="EMBL" id="ASPP01005992">
    <property type="protein sequence ID" value="ETO29547.1"/>
    <property type="molecule type" value="Genomic_DNA"/>
</dbReference>
<comment type="caution">
    <text evidence="1">The sequence shown here is derived from an EMBL/GenBank/DDBJ whole genome shotgun (WGS) entry which is preliminary data.</text>
</comment>
<organism evidence="1 2">
    <name type="scientific">Reticulomyxa filosa</name>
    <dbReference type="NCBI Taxonomy" id="46433"/>
    <lineage>
        <taxon>Eukaryota</taxon>
        <taxon>Sar</taxon>
        <taxon>Rhizaria</taxon>
        <taxon>Retaria</taxon>
        <taxon>Foraminifera</taxon>
        <taxon>Monothalamids</taxon>
        <taxon>Reticulomyxidae</taxon>
        <taxon>Reticulomyxa</taxon>
    </lineage>
</organism>
<evidence type="ECO:0000313" key="2">
    <source>
        <dbReference type="Proteomes" id="UP000023152"/>
    </source>
</evidence>
<keyword evidence="2" id="KW-1185">Reference proteome</keyword>
<evidence type="ECO:0000313" key="1">
    <source>
        <dbReference type="EMBL" id="ETO29547.1"/>
    </source>
</evidence>
<protein>
    <submittedName>
        <fullName evidence="1">Uncharacterized protein</fullName>
    </submittedName>
</protein>
<dbReference type="Proteomes" id="UP000023152">
    <property type="component" value="Unassembled WGS sequence"/>
</dbReference>